<accession>A0ACC1QMX5</accession>
<keyword evidence="2" id="KW-1185">Reference proteome</keyword>
<organism evidence="1 2">
    <name type="scientific">Lecanicillium saksenae</name>
    <dbReference type="NCBI Taxonomy" id="468837"/>
    <lineage>
        <taxon>Eukaryota</taxon>
        <taxon>Fungi</taxon>
        <taxon>Dikarya</taxon>
        <taxon>Ascomycota</taxon>
        <taxon>Pezizomycotina</taxon>
        <taxon>Sordariomycetes</taxon>
        <taxon>Hypocreomycetidae</taxon>
        <taxon>Hypocreales</taxon>
        <taxon>Cordycipitaceae</taxon>
        <taxon>Lecanicillium</taxon>
    </lineage>
</organism>
<evidence type="ECO:0000313" key="2">
    <source>
        <dbReference type="Proteomes" id="UP001148737"/>
    </source>
</evidence>
<gene>
    <name evidence="1" type="ORF">NLG97_g7040</name>
</gene>
<evidence type="ECO:0000313" key="1">
    <source>
        <dbReference type="EMBL" id="KAJ3484469.1"/>
    </source>
</evidence>
<protein>
    <submittedName>
        <fullName evidence="1">Uncharacterized protein</fullName>
    </submittedName>
</protein>
<dbReference type="Proteomes" id="UP001148737">
    <property type="component" value="Unassembled WGS sequence"/>
</dbReference>
<comment type="caution">
    <text evidence="1">The sequence shown here is derived from an EMBL/GenBank/DDBJ whole genome shotgun (WGS) entry which is preliminary data.</text>
</comment>
<sequence>MAPQRLDNLAPELVVDIARHLWLGDMSRLARANRRLHRILEPFMYLTDAQPYNQYALFWAAEHNLPTVAERALRAGSPAEPAGSEPAPDRPFGKLLVTDEDLRALGDGQRYPTPLGRAAAAGSSKVVAVLLRHAATLQLPQIFESIKGAAQNGHVETVEMILHYSEHVFKNEIAEVASAVFSAAAMKGQRAVLDRLLETHKGLPSTATFAQSCRTAMLGAASEGYDDVWDLLSSIQPLERVNPDSCATLLYSLFEVPAAAKSSRGMVELSEQIISFGLDLNNQAQISRLARLAAYRNDVPLTELFLKYSKEEPRERESILSSHHFYGSPDVIKMLLARGISHDICERNFLRALHHRDLVIAQLFFSSMGGSFKFTSDNGVNIMYQVCGVGFPEAVEQLLKQGIPASPPRDGENNTKARRTFLQALMCRRRETERLKIAEMLIKAGADPLQDTGANTSLLAAACEAGLPTVARLLLRHGADALEIGAANKTTLHIACVYSPDVDLIRDLIERGADVTARTLNDSTPLHELCLTGRGGWTRPEVSRYQVAKLLIAHGADPNATNINGTAPLHHACINRPGDMKAEDAQIVEALLDNGADIEMCDSGKKTPLFLACCDLNLPVASVLLKRGADASVKTLQGFADYCANSADGSNVPGGESSLHEMVKMLLGSGVDNVMLKQMLLPPLNQRTTSYEAVRLLLMRAGGVDKETTLIFGKSAGAARTEALAKALGLVEDEDTILDRTTLTVLSWPVEKKKKAATLADEDDEMLYY</sequence>
<reference evidence="1" key="1">
    <citation type="submission" date="2022-07" db="EMBL/GenBank/DDBJ databases">
        <title>Genome Sequence of Lecanicillium saksenae.</title>
        <authorList>
            <person name="Buettner E."/>
        </authorList>
    </citation>
    <scope>NUCLEOTIDE SEQUENCE</scope>
    <source>
        <strain evidence="1">VT-O1</strain>
    </source>
</reference>
<dbReference type="EMBL" id="JANAKD010001024">
    <property type="protein sequence ID" value="KAJ3484469.1"/>
    <property type="molecule type" value="Genomic_DNA"/>
</dbReference>
<proteinExistence type="predicted"/>
<name>A0ACC1QMX5_9HYPO</name>